<proteinExistence type="predicted"/>
<organism evidence="2">
    <name type="scientific">marine sediment metagenome</name>
    <dbReference type="NCBI Taxonomy" id="412755"/>
    <lineage>
        <taxon>unclassified sequences</taxon>
        <taxon>metagenomes</taxon>
        <taxon>ecological metagenomes</taxon>
    </lineage>
</organism>
<protein>
    <submittedName>
        <fullName evidence="2">Uncharacterized protein</fullName>
    </submittedName>
</protein>
<feature type="region of interest" description="Disordered" evidence="1">
    <location>
        <begin position="1"/>
        <end position="26"/>
    </location>
</feature>
<reference evidence="2" key="1">
    <citation type="journal article" date="2015" name="Nature">
        <title>Complex archaea that bridge the gap between prokaryotes and eukaryotes.</title>
        <authorList>
            <person name="Spang A."/>
            <person name="Saw J.H."/>
            <person name="Jorgensen S.L."/>
            <person name="Zaremba-Niedzwiedzka K."/>
            <person name="Martijn J."/>
            <person name="Lind A.E."/>
            <person name="van Eijk R."/>
            <person name="Schleper C."/>
            <person name="Guy L."/>
            <person name="Ettema T.J."/>
        </authorList>
    </citation>
    <scope>NUCLEOTIDE SEQUENCE</scope>
</reference>
<sequence length="122" mass="13717">MTKDLTDHVREKDEAEGPSMTHKPITDREAKELQEFCDKVERGKVGQGGSPLYDIAYVASQHLRGKATTIIPRLLEDRAVAMGMIECYERDCKVCYVIHETTFRCGNCDKARALLAAVRGEE</sequence>
<comment type="caution">
    <text evidence="2">The sequence shown here is derived from an EMBL/GenBank/DDBJ whole genome shotgun (WGS) entry which is preliminary data.</text>
</comment>
<name>A0A0F9HTX5_9ZZZZ</name>
<evidence type="ECO:0000256" key="1">
    <source>
        <dbReference type="SAM" id="MobiDB-lite"/>
    </source>
</evidence>
<dbReference type="AlphaFoldDB" id="A0A0F9HTX5"/>
<feature type="compositionally biased region" description="Basic and acidic residues" evidence="1">
    <location>
        <begin position="1"/>
        <end position="15"/>
    </location>
</feature>
<gene>
    <name evidence="2" type="ORF">LCGC14_1742310</name>
</gene>
<accession>A0A0F9HTX5</accession>
<evidence type="ECO:0000313" key="2">
    <source>
        <dbReference type="EMBL" id="KKM06607.1"/>
    </source>
</evidence>
<dbReference type="EMBL" id="LAZR01015953">
    <property type="protein sequence ID" value="KKM06607.1"/>
    <property type="molecule type" value="Genomic_DNA"/>
</dbReference>